<keyword evidence="3" id="KW-1185">Reference proteome</keyword>
<dbReference type="EMBL" id="KK088429">
    <property type="protein sequence ID" value="EYE93848.1"/>
    <property type="molecule type" value="Genomic_DNA"/>
</dbReference>
<dbReference type="OrthoDB" id="3872446at2759"/>
<accession>A0A017S9W6</accession>
<protein>
    <submittedName>
        <fullName evidence="2">Uncharacterized protein</fullName>
    </submittedName>
</protein>
<organism evidence="2 3">
    <name type="scientific">Aspergillus ruber (strain CBS 135680)</name>
    <dbReference type="NCBI Taxonomy" id="1388766"/>
    <lineage>
        <taxon>Eukaryota</taxon>
        <taxon>Fungi</taxon>
        <taxon>Dikarya</taxon>
        <taxon>Ascomycota</taxon>
        <taxon>Pezizomycotina</taxon>
        <taxon>Eurotiomycetes</taxon>
        <taxon>Eurotiomycetidae</taxon>
        <taxon>Eurotiales</taxon>
        <taxon>Aspergillaceae</taxon>
        <taxon>Aspergillus</taxon>
        <taxon>Aspergillus subgen. Aspergillus</taxon>
    </lineage>
</organism>
<evidence type="ECO:0000313" key="3">
    <source>
        <dbReference type="Proteomes" id="UP000019804"/>
    </source>
</evidence>
<feature type="compositionally biased region" description="Low complexity" evidence="1">
    <location>
        <begin position="95"/>
        <end position="104"/>
    </location>
</feature>
<dbReference type="STRING" id="1388766.A0A017S9W6"/>
<dbReference type="RefSeq" id="XP_040637536.1">
    <property type="nucleotide sequence ID" value="XM_040784559.1"/>
</dbReference>
<sequence length="113" mass="11692">MADPEGVEDDLFADLYEADEPTAQATSATEVPRPSISATSATAAQPIGHIAQSVETPQFEAEPPQNFYQTPQYQGYDASQAYGAGQLDGHGGINAPAAAAEPEPQGTGIKEDG</sequence>
<dbReference type="GeneID" id="63699683"/>
<reference evidence="3" key="1">
    <citation type="journal article" date="2014" name="Nat. Commun.">
        <title>Genomic adaptations of the halophilic Dead Sea filamentous fungus Eurotium rubrum.</title>
        <authorList>
            <person name="Kis-Papo T."/>
            <person name="Weig A.R."/>
            <person name="Riley R."/>
            <person name="Persoh D."/>
            <person name="Salamov A."/>
            <person name="Sun H."/>
            <person name="Lipzen A."/>
            <person name="Wasser S.P."/>
            <person name="Rambold G."/>
            <person name="Grigoriev I.V."/>
            <person name="Nevo E."/>
        </authorList>
    </citation>
    <scope>NUCLEOTIDE SEQUENCE [LARGE SCALE GENOMIC DNA]</scope>
    <source>
        <strain evidence="3">CBS 135680</strain>
    </source>
</reference>
<dbReference type="Proteomes" id="UP000019804">
    <property type="component" value="Unassembled WGS sequence"/>
</dbReference>
<proteinExistence type="predicted"/>
<feature type="compositionally biased region" description="Acidic residues" evidence="1">
    <location>
        <begin position="1"/>
        <end position="20"/>
    </location>
</feature>
<dbReference type="AlphaFoldDB" id="A0A017S9W6"/>
<gene>
    <name evidence="2" type="ORF">EURHEDRAFT_459191</name>
</gene>
<feature type="region of interest" description="Disordered" evidence="1">
    <location>
        <begin position="82"/>
        <end position="113"/>
    </location>
</feature>
<evidence type="ECO:0000313" key="2">
    <source>
        <dbReference type="EMBL" id="EYE93848.1"/>
    </source>
</evidence>
<feature type="region of interest" description="Disordered" evidence="1">
    <location>
        <begin position="1"/>
        <end position="66"/>
    </location>
</feature>
<dbReference type="HOGENOM" id="CLU_148173_0_0_1"/>
<name>A0A017S9W6_ASPRC</name>
<evidence type="ECO:0000256" key="1">
    <source>
        <dbReference type="SAM" id="MobiDB-lite"/>
    </source>
</evidence>